<dbReference type="AlphaFoldDB" id="A0A1H6BKU4"/>
<dbReference type="OrthoDB" id="114077at2"/>
<feature type="region of interest" description="Disordered" evidence="1">
    <location>
        <begin position="74"/>
        <end position="158"/>
    </location>
</feature>
<proteinExistence type="predicted"/>
<evidence type="ECO:0008006" key="5">
    <source>
        <dbReference type="Google" id="ProtNLM"/>
    </source>
</evidence>
<feature type="compositionally biased region" description="Low complexity" evidence="1">
    <location>
        <begin position="75"/>
        <end position="88"/>
    </location>
</feature>
<evidence type="ECO:0000256" key="1">
    <source>
        <dbReference type="SAM" id="MobiDB-lite"/>
    </source>
</evidence>
<dbReference type="EMBL" id="FNVA01000007">
    <property type="protein sequence ID" value="SEG61310.1"/>
    <property type="molecule type" value="Genomic_DNA"/>
</dbReference>
<gene>
    <name evidence="3" type="ORF">SAMN05421819_3797</name>
</gene>
<evidence type="ECO:0000313" key="4">
    <source>
        <dbReference type="Proteomes" id="UP000236728"/>
    </source>
</evidence>
<evidence type="ECO:0000256" key="2">
    <source>
        <dbReference type="SAM" id="SignalP"/>
    </source>
</evidence>
<feature type="chain" id="PRO_5009293878" description="DUF4440 domain-containing protein" evidence="2">
    <location>
        <begin position="24"/>
        <end position="543"/>
    </location>
</feature>
<keyword evidence="4" id="KW-1185">Reference proteome</keyword>
<protein>
    <recommendedName>
        <fullName evidence="5">DUF4440 domain-containing protein</fullName>
    </recommendedName>
</protein>
<name>A0A1H6BKU4_9BACT</name>
<organism evidence="3 4">
    <name type="scientific">Bryocella elongata</name>
    <dbReference type="NCBI Taxonomy" id="863522"/>
    <lineage>
        <taxon>Bacteria</taxon>
        <taxon>Pseudomonadati</taxon>
        <taxon>Acidobacteriota</taxon>
        <taxon>Terriglobia</taxon>
        <taxon>Terriglobales</taxon>
        <taxon>Acidobacteriaceae</taxon>
        <taxon>Bryocella</taxon>
    </lineage>
</organism>
<accession>A0A1H6BKU4</accession>
<feature type="compositionally biased region" description="Basic and acidic residues" evidence="1">
    <location>
        <begin position="31"/>
        <end position="44"/>
    </location>
</feature>
<feature type="compositionally biased region" description="Polar residues" evidence="1">
    <location>
        <begin position="92"/>
        <end position="102"/>
    </location>
</feature>
<dbReference type="RefSeq" id="WP_146072225.1">
    <property type="nucleotide sequence ID" value="NZ_FNVA01000007.1"/>
</dbReference>
<feature type="signal peptide" evidence="2">
    <location>
        <begin position="1"/>
        <end position="23"/>
    </location>
</feature>
<reference evidence="3 4" key="1">
    <citation type="submission" date="2016-10" db="EMBL/GenBank/DDBJ databases">
        <authorList>
            <person name="de Groot N.N."/>
        </authorList>
    </citation>
    <scope>NUCLEOTIDE SEQUENCE [LARGE SCALE GENOMIC DNA]</scope>
    <source>
        <strain evidence="3 4">DSM 22489</strain>
    </source>
</reference>
<keyword evidence="2" id="KW-0732">Signal</keyword>
<feature type="region of interest" description="Disordered" evidence="1">
    <location>
        <begin position="23"/>
        <end position="44"/>
    </location>
</feature>
<sequence length="543" mass="57969">MISSRVGRLVVLALLGASGVAGEGQLRTPQRHPDPPSPWDRERGRVTAWAPLCDARGYPTGDSASPVTLADQRLQAQAGPQPATQTAPKGTLPSTITSTPASSYGKAAGSFGDSLSSISQKAAPPATQADAQGDVPAPSAPSPKRDLASFNGSSHEQTTPDLIRLRDWLRIGPRRVAVSFVTLPCDQLADRLEAAKGSDDFPDLLVGHLPAEWPYTGRRAHLLPREVAPDPPQGDLPTAADDGRPILNLLKDAPHARAARALFVEAYEPWHGGIPPILPPNPLSPDEANPTLLAKFERAQAEYVMRTEVAKAAEAALFTMVRGESLGRNADPAMAEFYAPLGMLMGVLDVTSGTPHLLDPNHLRVDILDVGVTGSLALVRARVVTDGDNAFGLTHPLLVLRRADDGRWLVLHVTLTPSVESQANAASSLLVTGPPSSKEAAEGLRGVRLASPPDGDSRAPQPELWWDNLGGAGLQVVEWQTQLPNGWMNPRLFLVGDRGTRVQTRVVAQFASSAGKYRWRVWSCGAAGELLITPWRSFVVVPR</sequence>
<evidence type="ECO:0000313" key="3">
    <source>
        <dbReference type="EMBL" id="SEG61310.1"/>
    </source>
</evidence>
<dbReference type="Proteomes" id="UP000236728">
    <property type="component" value="Unassembled WGS sequence"/>
</dbReference>